<evidence type="ECO:0000313" key="9">
    <source>
        <dbReference type="EMBL" id="RED64057.1"/>
    </source>
</evidence>
<dbReference type="PANTHER" id="PTHR43227">
    <property type="entry name" value="BLL4140 PROTEIN"/>
    <property type="match status" value="1"/>
</dbReference>
<keyword evidence="4 7" id="KW-0812">Transmembrane</keyword>
<name>A0A3D9IQU3_9BACL</name>
<evidence type="ECO:0000256" key="4">
    <source>
        <dbReference type="ARBA" id="ARBA00022692"/>
    </source>
</evidence>
<comment type="similarity">
    <text evidence="7">Belongs to the binding-protein-dependent transport system permease family.</text>
</comment>
<keyword evidence="5 7" id="KW-1133">Transmembrane helix</keyword>
<dbReference type="Pfam" id="PF00528">
    <property type="entry name" value="BPD_transp_1"/>
    <property type="match status" value="1"/>
</dbReference>
<evidence type="ECO:0000256" key="5">
    <source>
        <dbReference type="ARBA" id="ARBA00022989"/>
    </source>
</evidence>
<dbReference type="RefSeq" id="WP_181907321.1">
    <property type="nucleotide sequence ID" value="NZ_QRDY01000003.1"/>
</dbReference>
<dbReference type="GO" id="GO:0055085">
    <property type="term" value="P:transmembrane transport"/>
    <property type="evidence" value="ECO:0007669"/>
    <property type="project" value="InterPro"/>
</dbReference>
<evidence type="ECO:0000256" key="2">
    <source>
        <dbReference type="ARBA" id="ARBA00022448"/>
    </source>
</evidence>
<dbReference type="EMBL" id="QRDY01000003">
    <property type="protein sequence ID" value="RED64057.1"/>
    <property type="molecule type" value="Genomic_DNA"/>
</dbReference>
<dbReference type="GO" id="GO:0005886">
    <property type="term" value="C:plasma membrane"/>
    <property type="evidence" value="ECO:0007669"/>
    <property type="project" value="UniProtKB-SubCell"/>
</dbReference>
<feature type="transmembrane region" description="Helical" evidence="7">
    <location>
        <begin position="77"/>
        <end position="96"/>
    </location>
</feature>
<dbReference type="PANTHER" id="PTHR43227:SF11">
    <property type="entry name" value="BLL4140 PROTEIN"/>
    <property type="match status" value="1"/>
</dbReference>
<comment type="caution">
    <text evidence="9">The sequence shown here is derived from an EMBL/GenBank/DDBJ whole genome shotgun (WGS) entry which is preliminary data.</text>
</comment>
<dbReference type="CDD" id="cd06261">
    <property type="entry name" value="TM_PBP2"/>
    <property type="match status" value="1"/>
</dbReference>
<protein>
    <submittedName>
        <fullName evidence="9">Carbohydrate ABC transporter membrane protein 1 (CUT1 family)</fullName>
    </submittedName>
</protein>
<dbReference type="InterPro" id="IPR050809">
    <property type="entry name" value="UgpAE/MalFG_permease"/>
</dbReference>
<keyword evidence="2 7" id="KW-0813">Transport</keyword>
<evidence type="ECO:0000313" key="10">
    <source>
        <dbReference type="Proteomes" id="UP000256869"/>
    </source>
</evidence>
<evidence type="ECO:0000256" key="3">
    <source>
        <dbReference type="ARBA" id="ARBA00022475"/>
    </source>
</evidence>
<reference evidence="9 10" key="1">
    <citation type="submission" date="2018-07" db="EMBL/GenBank/DDBJ databases">
        <title>Genomic Encyclopedia of Type Strains, Phase III (KMG-III): the genomes of soil and plant-associated and newly described type strains.</title>
        <authorList>
            <person name="Whitman W."/>
        </authorList>
    </citation>
    <scope>NUCLEOTIDE SEQUENCE [LARGE SCALE GENOMIC DNA]</scope>
    <source>
        <strain evidence="9 10">CECT 8236</strain>
    </source>
</reference>
<gene>
    <name evidence="9" type="ORF">DFP95_103298</name>
</gene>
<proteinExistence type="inferred from homology"/>
<keyword evidence="3" id="KW-1003">Cell membrane</keyword>
<dbReference type="PROSITE" id="PS50928">
    <property type="entry name" value="ABC_TM1"/>
    <property type="match status" value="1"/>
</dbReference>
<evidence type="ECO:0000256" key="6">
    <source>
        <dbReference type="ARBA" id="ARBA00023136"/>
    </source>
</evidence>
<organism evidence="9 10">
    <name type="scientific">Cohnella lupini</name>
    <dbReference type="NCBI Taxonomy" id="1294267"/>
    <lineage>
        <taxon>Bacteria</taxon>
        <taxon>Bacillati</taxon>
        <taxon>Bacillota</taxon>
        <taxon>Bacilli</taxon>
        <taxon>Bacillales</taxon>
        <taxon>Paenibacillaceae</taxon>
        <taxon>Cohnella</taxon>
    </lineage>
</organism>
<comment type="subcellular location">
    <subcellularLocation>
        <location evidence="1 7">Cell membrane</location>
        <topology evidence="1 7">Multi-pass membrane protein</topology>
    </subcellularLocation>
</comment>
<evidence type="ECO:0000259" key="8">
    <source>
        <dbReference type="PROSITE" id="PS50928"/>
    </source>
</evidence>
<dbReference type="Proteomes" id="UP000256869">
    <property type="component" value="Unassembled WGS sequence"/>
</dbReference>
<evidence type="ECO:0000256" key="7">
    <source>
        <dbReference type="RuleBase" id="RU363032"/>
    </source>
</evidence>
<feature type="transmembrane region" description="Helical" evidence="7">
    <location>
        <begin position="215"/>
        <end position="236"/>
    </location>
</feature>
<keyword evidence="6 7" id="KW-0472">Membrane</keyword>
<sequence>MTKKRFQLKNWAGWLLIVPGLAFHLYAVTVPAALGLYLPFTEWNGLDVPKFIGFDNFIEAFQDKIVGMALLNNVKWMLFWITVPIILAFFLAYLLTKVKKGQTAYQSIFFSTSIITVTVAGQIWFWLYNPFSGVNFYMDKVGLGFIEWPGLTIPSFSLVSVLIADMWRGFGGNVIWLLAAMSQNDKSLEEAARIDGAGRFRIIWNVILPQIRPTLVVVTMLTALGSFGAFEMVYVMTGGGPAHATETLSTYYYSLSTEGRRAGYGSAIALFQIFAALILIVFYGYLRKKKGWDV</sequence>
<accession>A0A3D9IQU3</accession>
<feature type="domain" description="ABC transmembrane type-1" evidence="8">
    <location>
        <begin position="70"/>
        <end position="283"/>
    </location>
</feature>
<dbReference type="AlphaFoldDB" id="A0A3D9IQU3"/>
<feature type="transmembrane region" description="Helical" evidence="7">
    <location>
        <begin position="148"/>
        <end position="167"/>
    </location>
</feature>
<feature type="transmembrane region" description="Helical" evidence="7">
    <location>
        <begin position="12"/>
        <end position="38"/>
    </location>
</feature>
<keyword evidence="10" id="KW-1185">Reference proteome</keyword>
<dbReference type="Gene3D" id="1.10.3720.10">
    <property type="entry name" value="MetI-like"/>
    <property type="match status" value="1"/>
</dbReference>
<dbReference type="InterPro" id="IPR035906">
    <property type="entry name" value="MetI-like_sf"/>
</dbReference>
<dbReference type="InterPro" id="IPR000515">
    <property type="entry name" value="MetI-like"/>
</dbReference>
<feature type="transmembrane region" description="Helical" evidence="7">
    <location>
        <begin position="262"/>
        <end position="286"/>
    </location>
</feature>
<dbReference type="SUPFAM" id="SSF161098">
    <property type="entry name" value="MetI-like"/>
    <property type="match status" value="1"/>
</dbReference>
<feature type="transmembrane region" description="Helical" evidence="7">
    <location>
        <begin position="108"/>
        <end position="128"/>
    </location>
</feature>
<evidence type="ECO:0000256" key="1">
    <source>
        <dbReference type="ARBA" id="ARBA00004651"/>
    </source>
</evidence>